<accession>A0A6M8HSK7</accession>
<evidence type="ECO:0000256" key="1">
    <source>
        <dbReference type="SAM" id="MobiDB-lite"/>
    </source>
</evidence>
<evidence type="ECO:0000313" key="3">
    <source>
        <dbReference type="Proteomes" id="UP000500767"/>
    </source>
</evidence>
<organism evidence="2 3">
    <name type="scientific">Lichenicola cladoniae</name>
    <dbReference type="NCBI Taxonomy" id="1484109"/>
    <lineage>
        <taxon>Bacteria</taxon>
        <taxon>Pseudomonadati</taxon>
        <taxon>Pseudomonadota</taxon>
        <taxon>Alphaproteobacteria</taxon>
        <taxon>Acetobacterales</taxon>
        <taxon>Acetobacteraceae</taxon>
        <taxon>Lichenicola</taxon>
    </lineage>
</organism>
<evidence type="ECO:0000313" key="2">
    <source>
        <dbReference type="EMBL" id="QKE91499.1"/>
    </source>
</evidence>
<dbReference type="Proteomes" id="UP000500767">
    <property type="component" value="Chromosome"/>
</dbReference>
<dbReference type="RefSeq" id="WP_171832973.1">
    <property type="nucleotide sequence ID" value="NZ_CP053708.1"/>
</dbReference>
<protein>
    <submittedName>
        <fullName evidence="2">Uncharacterized protein</fullName>
    </submittedName>
</protein>
<feature type="region of interest" description="Disordered" evidence="1">
    <location>
        <begin position="290"/>
        <end position="324"/>
    </location>
</feature>
<dbReference type="EMBL" id="CP053708">
    <property type="protein sequence ID" value="QKE91499.1"/>
    <property type="molecule type" value="Genomic_DNA"/>
</dbReference>
<gene>
    <name evidence="2" type="ORF">HN018_16950</name>
</gene>
<dbReference type="KEGG" id="lck:HN018_16950"/>
<sequence>MVKILPALPQMANKAHFTGAAWVPDKQAQEQALKASGQTKADTYDIVIQAATLLNSTIEGAYYDHPIKTTSYGAQAGVDGAKLLEGKGEEALKKLSGKRNPLFDEYAIETGGQSPVTQNYLTSRRWKKLGGSAFQTLGNLLSLAPPTAGVNIAGTIYHGQATGLTAMHMARIGYIANTYSKAQQVQDWCKLVEAMKAIKLGVRGSQLVGSVVPLASMPTAIAAAVIKTGVKLTTTGACFAAAAQLHWIAYNEQIAANSIEMLPMGAQPASTSGSSSGASTRSGATAFYSAATHQTTSSSRPSSPPPALQRAAPLTPKLQPKKIGREAGPASAIVWEIFTKRGATRVFGAYDVAALVREPAGWMALGDKLMLI</sequence>
<dbReference type="AlphaFoldDB" id="A0A6M8HSK7"/>
<name>A0A6M8HSK7_9PROT</name>
<reference evidence="2 3" key="1">
    <citation type="journal article" date="2014" name="World J. Microbiol. Biotechnol.">
        <title>Biodiversity and physiological characteristics of Antarctic and Arctic lichens-associated bacteria.</title>
        <authorList>
            <person name="Lee Y.M."/>
            <person name="Kim E.H."/>
            <person name="Lee H.K."/>
            <person name="Hong S.G."/>
        </authorList>
    </citation>
    <scope>NUCLEOTIDE SEQUENCE [LARGE SCALE GENOMIC DNA]</scope>
    <source>
        <strain evidence="2 3">PAMC 26569</strain>
    </source>
</reference>
<keyword evidence="3" id="KW-1185">Reference proteome</keyword>
<proteinExistence type="predicted"/>